<dbReference type="Gene3D" id="3.40.50.2300">
    <property type="match status" value="1"/>
</dbReference>
<feature type="active site" description="Nucleophile" evidence="5">
    <location>
        <position position="13"/>
    </location>
</feature>
<sequence>MKILAVCLGNICRSPLAEGLLRREIETRGLDWEVASGGTAGYHTGNPPDPRSIAVARENGLDISEQRSHRVTVEDLENFDIVFGMDRQNVKDLMARAATEEQRRKIHLFLDYAGLQETDGPDVFDPYYDDHAYAGVFELVQRAAENTVGRLLSAY</sequence>
<evidence type="ECO:0000256" key="1">
    <source>
        <dbReference type="ARBA" id="ARBA00011063"/>
    </source>
</evidence>
<dbReference type="SMART" id="SM00226">
    <property type="entry name" value="LMWPc"/>
    <property type="match status" value="1"/>
</dbReference>
<reference evidence="8" key="1">
    <citation type="submission" date="2016-10" db="EMBL/GenBank/DDBJ databases">
        <authorList>
            <person name="Varghese N."/>
            <person name="Submissions S."/>
        </authorList>
    </citation>
    <scope>NUCLEOTIDE SEQUENCE [LARGE SCALE GENOMIC DNA]</scope>
    <source>
        <strain evidence="8">DSM 24740</strain>
    </source>
</reference>
<accession>A0A1H9ASH2</accession>
<keyword evidence="3" id="KW-0378">Hydrolase</keyword>
<organism evidence="7 8">
    <name type="scientific">Neolewinella agarilytica</name>
    <dbReference type="NCBI Taxonomy" id="478744"/>
    <lineage>
        <taxon>Bacteria</taxon>
        <taxon>Pseudomonadati</taxon>
        <taxon>Bacteroidota</taxon>
        <taxon>Saprospiria</taxon>
        <taxon>Saprospirales</taxon>
        <taxon>Lewinellaceae</taxon>
        <taxon>Neolewinella</taxon>
    </lineage>
</organism>
<evidence type="ECO:0000256" key="3">
    <source>
        <dbReference type="ARBA" id="ARBA00022801"/>
    </source>
</evidence>
<dbReference type="EC" id="3.1.3.48" evidence="2"/>
<gene>
    <name evidence="7" type="ORF">SAMN05444359_102206</name>
</gene>
<dbReference type="CDD" id="cd16343">
    <property type="entry name" value="LMWPTP"/>
    <property type="match status" value="1"/>
</dbReference>
<dbReference type="Pfam" id="PF01451">
    <property type="entry name" value="LMWPc"/>
    <property type="match status" value="1"/>
</dbReference>
<evidence type="ECO:0000313" key="7">
    <source>
        <dbReference type="EMBL" id="SEP79481.1"/>
    </source>
</evidence>
<evidence type="ECO:0000313" key="8">
    <source>
        <dbReference type="Proteomes" id="UP000199021"/>
    </source>
</evidence>
<dbReference type="EMBL" id="FOFB01000002">
    <property type="protein sequence ID" value="SEP79481.1"/>
    <property type="molecule type" value="Genomic_DNA"/>
</dbReference>
<dbReference type="SUPFAM" id="SSF52788">
    <property type="entry name" value="Phosphotyrosine protein phosphatases I"/>
    <property type="match status" value="1"/>
</dbReference>
<dbReference type="PANTHER" id="PTHR11717:SF7">
    <property type="entry name" value="LOW MOLECULAR WEIGHT PHOSPHOTYROSINE PROTEIN PHOSPHATASE"/>
    <property type="match status" value="1"/>
</dbReference>
<dbReference type="InterPro" id="IPR017867">
    <property type="entry name" value="Tyr_phospatase_low_mol_wt"/>
</dbReference>
<dbReference type="STRING" id="478744.SAMN05444359_102206"/>
<evidence type="ECO:0000256" key="5">
    <source>
        <dbReference type="PIRSR" id="PIRSR617867-1"/>
    </source>
</evidence>
<dbReference type="InParanoid" id="A0A1H9ASH2"/>
<dbReference type="FunCoup" id="A0A1H9ASH2">
    <property type="interactions" value="402"/>
</dbReference>
<feature type="active site" description="Proton donor" evidence="5">
    <location>
        <position position="125"/>
    </location>
</feature>
<protein>
    <recommendedName>
        <fullName evidence="2">protein-tyrosine-phosphatase</fullName>
        <ecNumber evidence="2">3.1.3.48</ecNumber>
    </recommendedName>
</protein>
<keyword evidence="8" id="KW-1185">Reference proteome</keyword>
<dbReference type="RefSeq" id="WP_090165384.1">
    <property type="nucleotide sequence ID" value="NZ_FOFB01000002.1"/>
</dbReference>
<evidence type="ECO:0000256" key="4">
    <source>
        <dbReference type="ARBA" id="ARBA00022912"/>
    </source>
</evidence>
<dbReference type="Proteomes" id="UP000199021">
    <property type="component" value="Unassembled WGS sequence"/>
</dbReference>
<evidence type="ECO:0000256" key="2">
    <source>
        <dbReference type="ARBA" id="ARBA00013064"/>
    </source>
</evidence>
<keyword evidence="4" id="KW-0904">Protein phosphatase</keyword>
<dbReference type="PRINTS" id="PR00719">
    <property type="entry name" value="LMWPTPASE"/>
</dbReference>
<dbReference type="InterPro" id="IPR036196">
    <property type="entry name" value="Ptyr_pPase_sf"/>
</dbReference>
<proteinExistence type="inferred from homology"/>
<name>A0A1H9ASH2_9BACT</name>
<feature type="domain" description="Phosphotyrosine protein phosphatase I" evidence="6">
    <location>
        <begin position="1"/>
        <end position="150"/>
    </location>
</feature>
<feature type="active site" description="Nucleophile" evidence="5">
    <location>
        <position position="7"/>
    </location>
</feature>
<dbReference type="InterPro" id="IPR023485">
    <property type="entry name" value="Ptyr_pPase"/>
</dbReference>
<evidence type="ECO:0000259" key="6">
    <source>
        <dbReference type="SMART" id="SM00226"/>
    </source>
</evidence>
<comment type="similarity">
    <text evidence="1">Belongs to the low molecular weight phosphotyrosine protein phosphatase family.</text>
</comment>
<dbReference type="AlphaFoldDB" id="A0A1H9ASH2"/>
<dbReference type="PANTHER" id="PTHR11717">
    <property type="entry name" value="LOW MOLECULAR WEIGHT PROTEIN TYROSINE PHOSPHATASE"/>
    <property type="match status" value="1"/>
</dbReference>
<dbReference type="GO" id="GO:0004725">
    <property type="term" value="F:protein tyrosine phosphatase activity"/>
    <property type="evidence" value="ECO:0007669"/>
    <property type="project" value="UniProtKB-EC"/>
</dbReference>
<dbReference type="InterPro" id="IPR050438">
    <property type="entry name" value="LMW_PTPase"/>
</dbReference>
<dbReference type="OrthoDB" id="9784339at2"/>